<dbReference type="EMBL" id="CDMC01000002">
    <property type="protein sequence ID" value="CEN59989.1"/>
    <property type="molecule type" value="Genomic_DNA"/>
</dbReference>
<dbReference type="OMA" id="RYEHEIT"/>
<evidence type="ECO:0000313" key="2">
    <source>
        <dbReference type="EMBL" id="CEN59989.1"/>
    </source>
</evidence>
<protein>
    <recommendedName>
        <fullName evidence="1">Leucine-rich repeat domain-containing protein</fullName>
    </recommendedName>
</protein>
<evidence type="ECO:0000313" key="3">
    <source>
        <dbReference type="Proteomes" id="UP000054771"/>
    </source>
</evidence>
<reference evidence="3" key="1">
    <citation type="journal article" date="2016" name="Genome Announc.">
        <title>Draft genome sequences of fungus Aspergillus calidoustus.</title>
        <authorList>
            <person name="Horn F."/>
            <person name="Linde J."/>
            <person name="Mattern D.J."/>
            <person name="Walther G."/>
            <person name="Guthke R."/>
            <person name="Scherlach K."/>
            <person name="Martin K."/>
            <person name="Brakhage A.A."/>
            <person name="Petzke L."/>
            <person name="Valiante V."/>
        </authorList>
    </citation>
    <scope>NUCLEOTIDE SEQUENCE [LARGE SCALE GENOMIC DNA]</scope>
    <source>
        <strain evidence="3">SF006504</strain>
    </source>
</reference>
<dbReference type="Proteomes" id="UP000054771">
    <property type="component" value="Unassembled WGS sequence"/>
</dbReference>
<dbReference type="STRING" id="454130.A0A0U5GNW3"/>
<sequence length="469" mass="53256">MAILLTLPPELLLQITSHINNQKDILNLASTTRSLHALLYIHAFTSLTLDDETHYQITRLTHVLARNPRCARAVRVLGFETELCSRIEETVSYDPSVIFPLIEKVSSSIASLDAGANANKLVAKWEEQLREADEIEPWVAVILSIVPNVEELSLTFSHPSFYIRKLFTMISPATGTLPNPHGPEPPFLFSRLHTLSARSEFGIRSSYILPFFRLPSLHTFNGVMVADGQPEDAKELCEDGPLDDFYDSDYEPAPEYEDDPEGNFRCYPGAEAFSNVTHIRLIGSNSRKGFPDLIRACRRLVSFVYEYGGYDGVDRFTDSRRFYASLWRHRGSLEEVELCCQHVNGLGESGFIGSFKEFQVLRRLRVCADDILVRMEGARTKKIAMDVLPASLDNLVIEFFHACDDPEELSVQLKELRREAKLQCPKLVSLRVAGYVPQDFQPEEDGFRLCAQPRMRRKLFLACEFMPQL</sequence>
<organism evidence="2 3">
    <name type="scientific">Aspergillus calidoustus</name>
    <dbReference type="NCBI Taxonomy" id="454130"/>
    <lineage>
        <taxon>Eukaryota</taxon>
        <taxon>Fungi</taxon>
        <taxon>Dikarya</taxon>
        <taxon>Ascomycota</taxon>
        <taxon>Pezizomycotina</taxon>
        <taxon>Eurotiomycetes</taxon>
        <taxon>Eurotiomycetidae</taxon>
        <taxon>Eurotiales</taxon>
        <taxon>Aspergillaceae</taxon>
        <taxon>Aspergillus</taxon>
        <taxon>Aspergillus subgen. Nidulantes</taxon>
    </lineage>
</organism>
<keyword evidence="3" id="KW-1185">Reference proteome</keyword>
<dbReference type="Pfam" id="PF24969">
    <property type="entry name" value="LRR_15"/>
    <property type="match status" value="1"/>
</dbReference>
<dbReference type="AlphaFoldDB" id="A0A0U5GNW3"/>
<dbReference type="OrthoDB" id="5130616at2759"/>
<dbReference type="InterPro" id="IPR056867">
    <property type="entry name" value="LRR_15"/>
</dbReference>
<name>A0A0U5GNW3_ASPCI</name>
<proteinExistence type="predicted"/>
<evidence type="ECO:0000259" key="1">
    <source>
        <dbReference type="Pfam" id="PF24969"/>
    </source>
</evidence>
<feature type="domain" description="Leucine-rich repeat" evidence="1">
    <location>
        <begin position="273"/>
        <end position="432"/>
    </location>
</feature>
<accession>A0A0U5GNW3</accession>
<gene>
    <name evidence="2" type="ORF">ASPCAL02430</name>
</gene>